<dbReference type="InterPro" id="IPR001304">
    <property type="entry name" value="C-type_lectin-like"/>
</dbReference>
<evidence type="ECO:0000313" key="5">
    <source>
        <dbReference type="Proteomes" id="UP000198287"/>
    </source>
</evidence>
<keyword evidence="2" id="KW-0175">Coiled coil</keyword>
<evidence type="ECO:0000313" key="4">
    <source>
        <dbReference type="EMBL" id="OXA64338.1"/>
    </source>
</evidence>
<name>A0A226F4F9_FOLCA</name>
<evidence type="ECO:0000256" key="2">
    <source>
        <dbReference type="SAM" id="Coils"/>
    </source>
</evidence>
<organism evidence="4 5">
    <name type="scientific">Folsomia candida</name>
    <name type="common">Springtail</name>
    <dbReference type="NCBI Taxonomy" id="158441"/>
    <lineage>
        <taxon>Eukaryota</taxon>
        <taxon>Metazoa</taxon>
        <taxon>Ecdysozoa</taxon>
        <taxon>Arthropoda</taxon>
        <taxon>Hexapoda</taxon>
        <taxon>Collembola</taxon>
        <taxon>Entomobryomorpha</taxon>
        <taxon>Isotomoidea</taxon>
        <taxon>Isotomidae</taxon>
        <taxon>Proisotominae</taxon>
        <taxon>Folsomia</taxon>
    </lineage>
</organism>
<dbReference type="Proteomes" id="UP000198287">
    <property type="component" value="Unassembled WGS sequence"/>
</dbReference>
<dbReference type="InterPro" id="IPR016187">
    <property type="entry name" value="CTDL_fold"/>
</dbReference>
<gene>
    <name evidence="4" type="ORF">Fcan01_00013</name>
</gene>
<dbReference type="AlphaFoldDB" id="A0A226F4F9"/>
<evidence type="ECO:0000259" key="3">
    <source>
        <dbReference type="PROSITE" id="PS50041"/>
    </source>
</evidence>
<feature type="domain" description="C-type lectin" evidence="3">
    <location>
        <begin position="31"/>
        <end position="157"/>
    </location>
</feature>
<dbReference type="Pfam" id="PF00059">
    <property type="entry name" value="Lectin_C"/>
    <property type="match status" value="1"/>
</dbReference>
<dbReference type="InterPro" id="IPR018378">
    <property type="entry name" value="C-type_lectin_CS"/>
</dbReference>
<dbReference type="SUPFAM" id="SSF56436">
    <property type="entry name" value="C-type lectin-like"/>
    <property type="match status" value="1"/>
</dbReference>
<keyword evidence="1" id="KW-1015">Disulfide bond</keyword>
<dbReference type="InterPro" id="IPR016186">
    <property type="entry name" value="C-type_lectin-like/link_sf"/>
</dbReference>
<keyword evidence="5" id="KW-1185">Reference proteome</keyword>
<dbReference type="PROSITE" id="PS00615">
    <property type="entry name" value="C_TYPE_LECTIN_1"/>
    <property type="match status" value="1"/>
</dbReference>
<dbReference type="EMBL" id="LNIX01000001">
    <property type="protein sequence ID" value="OXA64338.1"/>
    <property type="molecule type" value="Genomic_DNA"/>
</dbReference>
<dbReference type="OrthoDB" id="6515532at2759"/>
<feature type="coiled-coil region" evidence="2">
    <location>
        <begin position="164"/>
        <end position="191"/>
    </location>
</feature>
<dbReference type="PANTHER" id="PTHR22803">
    <property type="entry name" value="MANNOSE, PHOSPHOLIPASE, LECTIN RECEPTOR RELATED"/>
    <property type="match status" value="1"/>
</dbReference>
<dbReference type="CDD" id="cd00037">
    <property type="entry name" value="CLECT"/>
    <property type="match status" value="1"/>
</dbReference>
<dbReference type="Gene3D" id="3.10.100.10">
    <property type="entry name" value="Mannose-Binding Protein A, subunit A"/>
    <property type="match status" value="1"/>
</dbReference>
<comment type="caution">
    <text evidence="4">The sequence shown here is derived from an EMBL/GenBank/DDBJ whole genome shotgun (WGS) entry which is preliminary data.</text>
</comment>
<dbReference type="SMART" id="SM00034">
    <property type="entry name" value="CLECT"/>
    <property type="match status" value="1"/>
</dbReference>
<protein>
    <submittedName>
        <fullName evidence="4">Echinoidin</fullName>
    </submittedName>
</protein>
<accession>A0A226F4F9</accession>
<proteinExistence type="predicted"/>
<reference evidence="4 5" key="1">
    <citation type="submission" date="2015-12" db="EMBL/GenBank/DDBJ databases">
        <title>The genome of Folsomia candida.</title>
        <authorList>
            <person name="Faddeeva A."/>
            <person name="Derks M.F."/>
            <person name="Anvar Y."/>
            <person name="Smit S."/>
            <person name="Van Straalen N."/>
            <person name="Roelofs D."/>
        </authorList>
    </citation>
    <scope>NUCLEOTIDE SEQUENCE [LARGE SCALE GENOMIC DNA]</scope>
    <source>
        <strain evidence="4 5">VU population</strain>
        <tissue evidence="4">Whole body</tissue>
    </source>
</reference>
<dbReference type="InterPro" id="IPR050111">
    <property type="entry name" value="C-type_lectin/snaclec_domain"/>
</dbReference>
<evidence type="ECO:0000256" key="1">
    <source>
        <dbReference type="ARBA" id="ARBA00023157"/>
    </source>
</evidence>
<dbReference type="PROSITE" id="PS50041">
    <property type="entry name" value="C_TYPE_LECTIN_2"/>
    <property type="match status" value="1"/>
</dbReference>
<sequence length="279" mass="30816">MHSLQTYLSVNVKISSFLAFSSCPFDWFALTPTKCVRLHDDLKPYHDASQICSSYSDVSHSPQMITIKTPAEQTLVTEWLSKQTSVLITPADSVWLGGARRSGNKFGWVDGSDFSFSSWAPSFPSKDAGNNGCVELLGASRNWRDIPCKKRNFVLCQSKPGIRLSELENVLVKLSDELNIMKEKMVKIVENPGSSAPFGGSVQPGSSSRLEKVEYQNQLNDQIVGISVPANGTGSDAVYIGGYPATGIKYDFFRGLRFYNSEAETRPVNVAVRIWERVA</sequence>